<reference evidence="1 2" key="1">
    <citation type="submission" date="2022-06" db="EMBL/GenBank/DDBJ databases">
        <title>Isolation of gut microbiota from human fecal samples.</title>
        <authorList>
            <person name="Pamer E.G."/>
            <person name="Barat B."/>
            <person name="Waligurski E."/>
            <person name="Medina S."/>
            <person name="Paddock L."/>
            <person name="Mostad J."/>
        </authorList>
    </citation>
    <scope>NUCLEOTIDE SEQUENCE [LARGE SCALE GENOMIC DNA]</scope>
    <source>
        <strain evidence="1 2">DFI.9.73</strain>
    </source>
</reference>
<name>A0ABT1RXM6_9FIRM</name>
<protein>
    <submittedName>
        <fullName evidence="1">Uncharacterized protein</fullName>
    </submittedName>
</protein>
<accession>A0ABT1RXM6</accession>
<dbReference type="Pfam" id="PF20288">
    <property type="entry name" value="MC2"/>
    <property type="match status" value="1"/>
</dbReference>
<evidence type="ECO:0000313" key="1">
    <source>
        <dbReference type="EMBL" id="MCQ4839427.1"/>
    </source>
</evidence>
<keyword evidence="2" id="KW-1185">Reference proteome</keyword>
<dbReference type="RefSeq" id="WP_256191685.1">
    <property type="nucleotide sequence ID" value="NZ_JANFZG010000011.1"/>
</dbReference>
<organism evidence="1 2">
    <name type="scientific">Neglectibacter timonensis</name>
    <dbReference type="NCBI Taxonomy" id="1776382"/>
    <lineage>
        <taxon>Bacteria</taxon>
        <taxon>Bacillati</taxon>
        <taxon>Bacillota</taxon>
        <taxon>Clostridia</taxon>
        <taxon>Eubacteriales</taxon>
        <taxon>Oscillospiraceae</taxon>
        <taxon>Neglectibacter</taxon>
    </lineage>
</organism>
<sequence>MAKLFNSTFEVSLRALLLLSQTTDVNMTIDRLVAYDFISLYSRHFDLADINLHGDNEYGFSELSTRRTVMQAALKELVLDGLAKATRRKDGFCYEITDVGAAFSQKQTTDYANTYRRLARAAHKKFKTMTEVEIMTVISQKATHALRR</sequence>
<dbReference type="EMBL" id="JANFZH010000010">
    <property type="protein sequence ID" value="MCQ4839427.1"/>
    <property type="molecule type" value="Genomic_DNA"/>
</dbReference>
<dbReference type="InterPro" id="IPR046904">
    <property type="entry name" value="ABC-3C_MC2"/>
</dbReference>
<evidence type="ECO:0000313" key="2">
    <source>
        <dbReference type="Proteomes" id="UP001524473"/>
    </source>
</evidence>
<comment type="caution">
    <text evidence="1">The sequence shown here is derived from an EMBL/GenBank/DDBJ whole genome shotgun (WGS) entry which is preliminary data.</text>
</comment>
<proteinExistence type="predicted"/>
<gene>
    <name evidence="1" type="ORF">NE695_05790</name>
</gene>
<dbReference type="Proteomes" id="UP001524473">
    <property type="component" value="Unassembled WGS sequence"/>
</dbReference>